<organism evidence="2 3">
    <name type="scientific">Emericella nidulans (strain FGSC A4 / ATCC 38163 / CBS 112.46 / NRRL 194 / M139)</name>
    <name type="common">Aspergillus nidulans</name>
    <dbReference type="NCBI Taxonomy" id="227321"/>
    <lineage>
        <taxon>Eukaryota</taxon>
        <taxon>Fungi</taxon>
        <taxon>Dikarya</taxon>
        <taxon>Ascomycota</taxon>
        <taxon>Pezizomycotina</taxon>
        <taxon>Eurotiomycetes</taxon>
        <taxon>Eurotiomycetidae</taxon>
        <taxon>Eurotiales</taxon>
        <taxon>Aspergillaceae</taxon>
        <taxon>Aspergillus</taxon>
        <taxon>Aspergillus subgen. Nidulantes</taxon>
    </lineage>
</organism>
<dbReference type="AlphaFoldDB" id="C8VJN6"/>
<reference evidence="3" key="2">
    <citation type="journal article" date="2009" name="Fungal Genet. Biol.">
        <title>The 2008 update of the Aspergillus nidulans genome annotation: a community effort.</title>
        <authorList>
            <person name="Wortman J.R."/>
            <person name="Gilsenan J.M."/>
            <person name="Joardar V."/>
            <person name="Deegan J."/>
            <person name="Clutterbuck J."/>
            <person name="Andersen M.R."/>
            <person name="Archer D."/>
            <person name="Bencina M."/>
            <person name="Braus G."/>
            <person name="Coutinho P."/>
            <person name="von Dohren H."/>
            <person name="Doonan J."/>
            <person name="Driessen A.J."/>
            <person name="Durek P."/>
            <person name="Espeso E."/>
            <person name="Fekete E."/>
            <person name="Flipphi M."/>
            <person name="Estrada C.G."/>
            <person name="Geysens S."/>
            <person name="Goldman G."/>
            <person name="de Groot P.W."/>
            <person name="Hansen K."/>
            <person name="Harris S.D."/>
            <person name="Heinekamp T."/>
            <person name="Helmstaedt K."/>
            <person name="Henrissat B."/>
            <person name="Hofmann G."/>
            <person name="Homan T."/>
            <person name="Horio T."/>
            <person name="Horiuchi H."/>
            <person name="James S."/>
            <person name="Jones M."/>
            <person name="Karaffa L."/>
            <person name="Karanyi Z."/>
            <person name="Kato M."/>
            <person name="Keller N."/>
            <person name="Kelly D.E."/>
            <person name="Kiel J.A."/>
            <person name="Kim J.M."/>
            <person name="van der Klei I.J."/>
            <person name="Klis F.M."/>
            <person name="Kovalchuk A."/>
            <person name="Krasevec N."/>
            <person name="Kubicek C.P."/>
            <person name="Liu B."/>
            <person name="Maccabe A."/>
            <person name="Meyer V."/>
            <person name="Mirabito P."/>
            <person name="Miskei M."/>
            <person name="Mos M."/>
            <person name="Mullins J."/>
            <person name="Nelson D.R."/>
            <person name="Nielsen J."/>
            <person name="Oakley B.R."/>
            <person name="Osmani S.A."/>
            <person name="Pakula T."/>
            <person name="Paszewski A."/>
            <person name="Paulsen I."/>
            <person name="Pilsyk S."/>
            <person name="Pocsi I."/>
            <person name="Punt P.J."/>
            <person name="Ram A.F."/>
            <person name="Ren Q."/>
            <person name="Robellet X."/>
            <person name="Robson G."/>
            <person name="Seiboth B."/>
            <person name="van Solingen P."/>
            <person name="Specht T."/>
            <person name="Sun J."/>
            <person name="Taheri-Talesh N."/>
            <person name="Takeshita N."/>
            <person name="Ussery D."/>
            <person name="vanKuyk P.A."/>
            <person name="Visser H."/>
            <person name="van de Vondervoort P.J."/>
            <person name="de Vries R.P."/>
            <person name="Walton J."/>
            <person name="Xiang X."/>
            <person name="Xiong Y."/>
            <person name="Zeng A.P."/>
            <person name="Brandt B.W."/>
            <person name="Cornell M.J."/>
            <person name="van den Hondel C.A."/>
            <person name="Visser J."/>
            <person name="Oliver S.G."/>
            <person name="Turner G."/>
        </authorList>
    </citation>
    <scope>GENOME REANNOTATION</scope>
    <source>
        <strain evidence="3">FGSC A4 / ATCC 38163 / CBS 112.46 / NRRL 194 / M139</strain>
    </source>
</reference>
<sequence>MNALSPYPTSESVNLMFPRLTQAEVFGLSSTLLSSHQNGCGAELNVLFACISSWLYNFGRVLVVPLLHYHQHVQTMSGLTLLTVLISGFCFLYSHMFLPCQKRLAYRLRMKPLPQWALSEIFRLLRTLDYPISIIKH</sequence>
<dbReference type="RefSeq" id="XP_050468549.1">
    <property type="nucleotide sequence ID" value="XM_050612652.1"/>
</dbReference>
<keyword evidence="1" id="KW-0472">Membrane</keyword>
<dbReference type="InParanoid" id="C8VJN6"/>
<keyword evidence="1" id="KW-0812">Transmembrane</keyword>
<evidence type="ECO:0000256" key="1">
    <source>
        <dbReference type="SAM" id="Phobius"/>
    </source>
</evidence>
<evidence type="ECO:0000313" key="2">
    <source>
        <dbReference type="EMBL" id="CBF84057.1"/>
    </source>
</evidence>
<dbReference type="Proteomes" id="UP000000560">
    <property type="component" value="Chromosome VI"/>
</dbReference>
<keyword evidence="3" id="KW-1185">Reference proteome</keyword>
<keyword evidence="1" id="KW-1133">Transmembrane helix</keyword>
<feature type="transmembrane region" description="Helical" evidence="1">
    <location>
        <begin position="79"/>
        <end position="100"/>
    </location>
</feature>
<dbReference type="KEGG" id="ani:ANIA_10342"/>
<name>C8VJN6_EMENI</name>
<dbReference type="EMBL" id="BN001306">
    <property type="protein sequence ID" value="CBF84057.1"/>
    <property type="molecule type" value="Genomic_DNA"/>
</dbReference>
<protein>
    <submittedName>
        <fullName evidence="2">Uncharacterized protein</fullName>
    </submittedName>
</protein>
<gene>
    <name evidence="2" type="ORF">ANIA_10342</name>
</gene>
<proteinExistence type="predicted"/>
<evidence type="ECO:0000313" key="3">
    <source>
        <dbReference type="Proteomes" id="UP000000560"/>
    </source>
</evidence>
<accession>C8VJN6</accession>
<dbReference type="GeneID" id="74896349"/>
<reference evidence="3" key="1">
    <citation type="journal article" date="2005" name="Nature">
        <title>Sequencing of Aspergillus nidulans and comparative analysis with A. fumigatus and A. oryzae.</title>
        <authorList>
            <person name="Galagan J.E."/>
            <person name="Calvo S.E."/>
            <person name="Cuomo C."/>
            <person name="Ma L.J."/>
            <person name="Wortman J.R."/>
            <person name="Batzoglou S."/>
            <person name="Lee S.I."/>
            <person name="Basturkmen M."/>
            <person name="Spevak C.C."/>
            <person name="Clutterbuck J."/>
            <person name="Kapitonov V."/>
            <person name="Jurka J."/>
            <person name="Scazzocchio C."/>
            <person name="Farman M."/>
            <person name="Butler J."/>
            <person name="Purcell S."/>
            <person name="Harris S."/>
            <person name="Braus G.H."/>
            <person name="Draht O."/>
            <person name="Busch S."/>
            <person name="D'Enfert C."/>
            <person name="Bouchier C."/>
            <person name="Goldman G.H."/>
            <person name="Bell-Pedersen D."/>
            <person name="Griffiths-Jones S."/>
            <person name="Doonan J.H."/>
            <person name="Yu J."/>
            <person name="Vienken K."/>
            <person name="Pain A."/>
            <person name="Freitag M."/>
            <person name="Selker E.U."/>
            <person name="Archer D.B."/>
            <person name="Penalva M.A."/>
            <person name="Oakley B.R."/>
            <person name="Momany M."/>
            <person name="Tanaka T."/>
            <person name="Kumagai T."/>
            <person name="Asai K."/>
            <person name="Machida M."/>
            <person name="Nierman W.C."/>
            <person name="Denning D.W."/>
            <person name="Caddick M."/>
            <person name="Hynes M."/>
            <person name="Paoletti M."/>
            <person name="Fischer R."/>
            <person name="Miller B."/>
            <person name="Dyer P."/>
            <person name="Sachs M.S."/>
            <person name="Osmani S.A."/>
            <person name="Birren B.W."/>
        </authorList>
    </citation>
    <scope>NUCLEOTIDE SEQUENCE [LARGE SCALE GENOMIC DNA]</scope>
    <source>
        <strain evidence="3">FGSC A4 / ATCC 38163 / CBS 112.46 / NRRL 194 / M139</strain>
    </source>
</reference>
<dbReference type="HOGENOM" id="CLU_1865097_0_0_1"/>